<dbReference type="PROSITE" id="PS51372">
    <property type="entry name" value="PRD_2"/>
    <property type="match status" value="2"/>
</dbReference>
<accession>A0AAW8TU64</accession>
<evidence type="ECO:0000313" key="4">
    <source>
        <dbReference type="Proteomes" id="UP001256711"/>
    </source>
</evidence>
<reference evidence="3" key="1">
    <citation type="submission" date="2023-03" db="EMBL/GenBank/DDBJ databases">
        <authorList>
            <person name="Shen W."/>
            <person name="Cai J."/>
        </authorList>
    </citation>
    <scope>NUCLEOTIDE SEQUENCE</scope>
    <source>
        <strain evidence="3">B226-2</strain>
    </source>
</reference>
<protein>
    <submittedName>
        <fullName evidence="3">PRD domain-containing protein</fullName>
    </submittedName>
</protein>
<dbReference type="EMBL" id="JARQBJ010000002">
    <property type="protein sequence ID" value="MDT2809690.1"/>
    <property type="molecule type" value="Genomic_DNA"/>
</dbReference>
<comment type="caution">
    <text evidence="3">The sequence shown here is derived from an EMBL/GenBank/DDBJ whole genome shotgun (WGS) entry which is preliminary data.</text>
</comment>
<dbReference type="RefSeq" id="WP_311835115.1">
    <property type="nucleotide sequence ID" value="NZ_JARQBJ010000002.1"/>
</dbReference>
<dbReference type="SUPFAM" id="SSF63520">
    <property type="entry name" value="PTS-regulatory domain, PRD"/>
    <property type="match status" value="2"/>
</dbReference>
<dbReference type="NCBIfam" id="NF046042">
    <property type="entry name" value="LicT"/>
    <property type="match status" value="1"/>
</dbReference>
<sequence>MVIEKIVNNNVVFSRDENGDEIVVAGRGIAFQRKPGAKIPLEDVEKIFHIQMGINTSRLDKLLAEVPLAILELTDDLLAYGRKLLKVELSDSLVLSLGDHIATVVKRAQEGILLVNPAIWEIKRFYHEEYLVGVKGLELIQERLGVILPEDEAAFIAIHFVNATNEGDSQDLMRTTRLMQEITNVIKYHFNQSFDEESAYYYRFITHLKFFSERVIRATLTKEEEDTDLYDLIKLKYPNSFACVQKICQLLKEKYQCTVTKEEQVYLTIHIQRLVYKTSKD</sequence>
<feature type="domain" description="PRD" evidence="2">
    <location>
        <begin position="65"/>
        <end position="169"/>
    </location>
</feature>
<dbReference type="AlphaFoldDB" id="A0AAW8TU64"/>
<dbReference type="InterPro" id="IPR050661">
    <property type="entry name" value="BglG_antiterminators"/>
</dbReference>
<dbReference type="SUPFAM" id="SSF50151">
    <property type="entry name" value="SacY-like RNA-binding domain"/>
    <property type="match status" value="1"/>
</dbReference>
<feature type="domain" description="PRD" evidence="2">
    <location>
        <begin position="170"/>
        <end position="281"/>
    </location>
</feature>
<dbReference type="InterPro" id="IPR004341">
    <property type="entry name" value="CAT_RNA-bd_dom"/>
</dbReference>
<name>A0AAW8TU64_9ENTE</name>
<dbReference type="SMART" id="SM01061">
    <property type="entry name" value="CAT_RBD"/>
    <property type="match status" value="1"/>
</dbReference>
<dbReference type="GO" id="GO:0006355">
    <property type="term" value="P:regulation of DNA-templated transcription"/>
    <property type="evidence" value="ECO:0007669"/>
    <property type="project" value="InterPro"/>
</dbReference>
<dbReference type="Gene3D" id="2.30.24.10">
    <property type="entry name" value="CAT RNA-binding domain"/>
    <property type="match status" value="1"/>
</dbReference>
<dbReference type="Gene3D" id="1.10.1790.10">
    <property type="entry name" value="PRD domain"/>
    <property type="match status" value="2"/>
</dbReference>
<evidence type="ECO:0000313" key="3">
    <source>
        <dbReference type="EMBL" id="MDT2809690.1"/>
    </source>
</evidence>
<evidence type="ECO:0000256" key="1">
    <source>
        <dbReference type="ARBA" id="ARBA00022737"/>
    </source>
</evidence>
<dbReference type="PANTHER" id="PTHR30185">
    <property type="entry name" value="CRYPTIC BETA-GLUCOSIDE BGL OPERON ANTITERMINATOR"/>
    <property type="match status" value="1"/>
</dbReference>
<evidence type="ECO:0000259" key="2">
    <source>
        <dbReference type="PROSITE" id="PS51372"/>
    </source>
</evidence>
<gene>
    <name evidence="3" type="ORF">P7H43_04280</name>
</gene>
<keyword evidence="1" id="KW-0677">Repeat</keyword>
<dbReference type="InterPro" id="IPR036650">
    <property type="entry name" value="CAT_RNA-bd_dom_sf"/>
</dbReference>
<dbReference type="Proteomes" id="UP001256711">
    <property type="component" value="Unassembled WGS sequence"/>
</dbReference>
<dbReference type="PANTHER" id="PTHR30185:SF15">
    <property type="entry name" value="CRYPTIC BETA-GLUCOSIDE BGL OPERON ANTITERMINATOR"/>
    <property type="match status" value="1"/>
</dbReference>
<dbReference type="Pfam" id="PF03123">
    <property type="entry name" value="CAT_RBD"/>
    <property type="match status" value="1"/>
</dbReference>
<dbReference type="InterPro" id="IPR036634">
    <property type="entry name" value="PRD_sf"/>
</dbReference>
<dbReference type="GO" id="GO:0003723">
    <property type="term" value="F:RNA binding"/>
    <property type="evidence" value="ECO:0007669"/>
    <property type="project" value="InterPro"/>
</dbReference>
<dbReference type="InterPro" id="IPR011608">
    <property type="entry name" value="PRD"/>
</dbReference>
<dbReference type="Pfam" id="PF00874">
    <property type="entry name" value="PRD"/>
    <property type="match status" value="2"/>
</dbReference>
<proteinExistence type="predicted"/>
<organism evidence="3 4">
    <name type="scientific">Enterococcus asini</name>
    <dbReference type="NCBI Taxonomy" id="57732"/>
    <lineage>
        <taxon>Bacteria</taxon>
        <taxon>Bacillati</taxon>
        <taxon>Bacillota</taxon>
        <taxon>Bacilli</taxon>
        <taxon>Lactobacillales</taxon>
        <taxon>Enterococcaceae</taxon>
        <taxon>Enterococcus</taxon>
    </lineage>
</organism>